<proteinExistence type="predicted"/>
<sequence>METIEVPQTLEYRGGQLNAAPALEKRILEVDQLTKDLSSSWLNDLVFVKSSADDTKVIIPGVERPWLSEVEGFILPNHDNGRILPSESQRNTIESLIAVTNSSVTDYDSTDESLVCSIPLPPPKKLDGVEPISRPKTLKSIFKSKSTFKIEVLKDVTINEVSSALAKGNKSSSASKVHTAPAGKLKSVKIKDDPPLAIMATKDNLGRLLPHARGLGFKPRCGGFPSGEKKEWGLSPKAKVRVLHTAQLDVTWMLKAYDWCQKLHAQIYGTTGPKEVFGDDSTCTTKGDGSIKCNGMVFTKKTIFNSNKEVVMIAPRVRDVYVLDMTSSAQESCFFVIKDLLI</sequence>
<dbReference type="AlphaFoldDB" id="A0A6L2JYH6"/>
<dbReference type="EMBL" id="BKCJ010001485">
    <property type="protein sequence ID" value="GEU41799.1"/>
    <property type="molecule type" value="Genomic_DNA"/>
</dbReference>
<organism evidence="1">
    <name type="scientific">Tanacetum cinerariifolium</name>
    <name type="common">Dalmatian daisy</name>
    <name type="synonym">Chrysanthemum cinerariifolium</name>
    <dbReference type="NCBI Taxonomy" id="118510"/>
    <lineage>
        <taxon>Eukaryota</taxon>
        <taxon>Viridiplantae</taxon>
        <taxon>Streptophyta</taxon>
        <taxon>Embryophyta</taxon>
        <taxon>Tracheophyta</taxon>
        <taxon>Spermatophyta</taxon>
        <taxon>Magnoliopsida</taxon>
        <taxon>eudicotyledons</taxon>
        <taxon>Gunneridae</taxon>
        <taxon>Pentapetalae</taxon>
        <taxon>asterids</taxon>
        <taxon>campanulids</taxon>
        <taxon>Asterales</taxon>
        <taxon>Asteraceae</taxon>
        <taxon>Asteroideae</taxon>
        <taxon>Anthemideae</taxon>
        <taxon>Anthemidinae</taxon>
        <taxon>Tanacetum</taxon>
    </lineage>
</organism>
<comment type="caution">
    <text evidence="1">The sequence shown here is derived from an EMBL/GenBank/DDBJ whole genome shotgun (WGS) entry which is preliminary data.</text>
</comment>
<evidence type="ECO:0000313" key="1">
    <source>
        <dbReference type="EMBL" id="GEU41799.1"/>
    </source>
</evidence>
<reference evidence="1" key="1">
    <citation type="journal article" date="2019" name="Sci. Rep.">
        <title>Draft genome of Tanacetum cinerariifolium, the natural source of mosquito coil.</title>
        <authorList>
            <person name="Yamashiro T."/>
            <person name="Shiraishi A."/>
            <person name="Satake H."/>
            <person name="Nakayama K."/>
        </authorList>
    </citation>
    <scope>NUCLEOTIDE SEQUENCE</scope>
</reference>
<accession>A0A6L2JYH6</accession>
<protein>
    <submittedName>
        <fullName evidence="1">Retrovirus-related Pol polyprotein from transposon TNT 1-94</fullName>
    </submittedName>
</protein>
<gene>
    <name evidence="1" type="ORF">Tci_013777</name>
</gene>
<name>A0A6L2JYH6_TANCI</name>